<comment type="similarity">
    <text evidence="2">Belongs to the DapA family.</text>
</comment>
<evidence type="ECO:0000313" key="6">
    <source>
        <dbReference type="Proteomes" id="UP000183018"/>
    </source>
</evidence>
<dbReference type="Proteomes" id="UP000183018">
    <property type="component" value="Unassembled WGS sequence"/>
</dbReference>
<organism evidence="5 6">
    <name type="scientific">Phytopseudomonas argentinensis</name>
    <dbReference type="NCBI Taxonomy" id="289370"/>
    <lineage>
        <taxon>Bacteria</taxon>
        <taxon>Pseudomonadati</taxon>
        <taxon>Pseudomonadota</taxon>
        <taxon>Gammaproteobacteria</taxon>
        <taxon>Pseudomonadales</taxon>
        <taxon>Pseudomonadaceae</taxon>
        <taxon>Phytopseudomonas</taxon>
    </lineage>
</organism>
<dbReference type="InterPro" id="IPR002220">
    <property type="entry name" value="DapA-like"/>
</dbReference>
<dbReference type="STRING" id="289370.SAMN05216602_3486"/>
<keyword evidence="1 2" id="KW-0456">Lyase</keyword>
<dbReference type="OrthoDB" id="199953at2"/>
<evidence type="ECO:0000256" key="3">
    <source>
        <dbReference type="PIRSR" id="PIRSR001365-1"/>
    </source>
</evidence>
<dbReference type="SMART" id="SM01130">
    <property type="entry name" value="DHDPS"/>
    <property type="match status" value="1"/>
</dbReference>
<dbReference type="SUPFAM" id="SSF51569">
    <property type="entry name" value="Aldolase"/>
    <property type="match status" value="1"/>
</dbReference>
<accession>A0A1I3MHY6</accession>
<proteinExistence type="inferred from homology"/>
<evidence type="ECO:0000313" key="5">
    <source>
        <dbReference type="EMBL" id="SFI96637.1"/>
    </source>
</evidence>
<evidence type="ECO:0000256" key="2">
    <source>
        <dbReference type="PIRNR" id="PIRNR001365"/>
    </source>
</evidence>
<dbReference type="EMBL" id="FORC01000003">
    <property type="protein sequence ID" value="SFI96637.1"/>
    <property type="molecule type" value="Genomic_DNA"/>
</dbReference>
<dbReference type="PANTHER" id="PTHR12128">
    <property type="entry name" value="DIHYDRODIPICOLINATE SYNTHASE"/>
    <property type="match status" value="1"/>
</dbReference>
<feature type="active site" description="Schiff-base intermediate with substrate" evidence="3">
    <location>
        <position position="166"/>
    </location>
</feature>
<evidence type="ECO:0000256" key="1">
    <source>
        <dbReference type="ARBA" id="ARBA00023239"/>
    </source>
</evidence>
<sequence length="305" mass="33135">MNRAVNWSGVFPAVTTQFNDDFSINLEETHQVISNVIRDGVSGLVVCGSVGENTSLSADEKIAVTEVAVDAARGRVPVICGVAEFTSVTAAKTANLVRQAGVDGVMLMPALVYGAKPHETAEHFRYVARHADVPLMVYNNPPIYKNDVTPDILISLADCDNVVCFKDSSGDTRRFIDVRNQVGDRFVLFAGLDDVVLESLAVGAQGWVSGMSNVFPKEGETIFRLCRAGRFAEAMPIYEWLMPILHLDARADLVQCIKLCEAIAGRGRELTRPPRLPLRGEDRAHVEAIMAKALASRPSLPDVGL</sequence>
<feature type="active site" description="Proton donor/acceptor" evidence="3">
    <location>
        <position position="138"/>
    </location>
</feature>
<dbReference type="InterPro" id="IPR013785">
    <property type="entry name" value="Aldolase_TIM"/>
</dbReference>
<dbReference type="Pfam" id="PF00701">
    <property type="entry name" value="DHDPS"/>
    <property type="match status" value="1"/>
</dbReference>
<dbReference type="PANTHER" id="PTHR12128:SF72">
    <property type="entry name" value="DIHYDRODIPICOLINATE SYNTHASE"/>
    <property type="match status" value="1"/>
</dbReference>
<dbReference type="GO" id="GO:0008840">
    <property type="term" value="F:4-hydroxy-tetrahydrodipicolinate synthase activity"/>
    <property type="evidence" value="ECO:0007669"/>
    <property type="project" value="TreeGrafter"/>
</dbReference>
<name>A0A1I3MHY6_9GAMM</name>
<dbReference type="RefSeq" id="WP_074886771.1">
    <property type="nucleotide sequence ID" value="NZ_FORC01000003.1"/>
</dbReference>
<dbReference type="PRINTS" id="PR00146">
    <property type="entry name" value="DHPICSNTHASE"/>
</dbReference>
<dbReference type="CDD" id="cd00408">
    <property type="entry name" value="DHDPS-like"/>
    <property type="match status" value="1"/>
</dbReference>
<dbReference type="Gene3D" id="3.20.20.70">
    <property type="entry name" value="Aldolase class I"/>
    <property type="match status" value="1"/>
</dbReference>
<evidence type="ECO:0000256" key="4">
    <source>
        <dbReference type="PIRSR" id="PIRSR001365-2"/>
    </source>
</evidence>
<dbReference type="PIRSF" id="PIRSF001365">
    <property type="entry name" value="DHDPS"/>
    <property type="match status" value="1"/>
</dbReference>
<feature type="binding site" evidence="4">
    <location>
        <position position="208"/>
    </location>
    <ligand>
        <name>pyruvate</name>
        <dbReference type="ChEBI" id="CHEBI:15361"/>
    </ligand>
</feature>
<reference evidence="6" key="1">
    <citation type="submission" date="2016-10" db="EMBL/GenBank/DDBJ databases">
        <authorList>
            <person name="Varghese N."/>
            <person name="Submissions S."/>
        </authorList>
    </citation>
    <scope>NUCLEOTIDE SEQUENCE [LARGE SCALE GENOMIC DNA]</scope>
    <source>
        <strain evidence="6">LMG 22563</strain>
    </source>
</reference>
<keyword evidence="6" id="KW-1185">Reference proteome</keyword>
<dbReference type="AlphaFoldDB" id="A0A1I3MHY6"/>
<gene>
    <name evidence="5" type="ORF">SAMN05216602_3486</name>
</gene>
<protein>
    <submittedName>
        <fullName evidence="5">4-hydroxy-tetrahydrodipicolinate synthase</fullName>
    </submittedName>
</protein>